<accession>A0A391PDM4</accession>
<dbReference type="AlphaFoldDB" id="A0A391PDM4"/>
<organism evidence="1 2">
    <name type="scientific">Kipferlia bialata</name>
    <dbReference type="NCBI Taxonomy" id="797122"/>
    <lineage>
        <taxon>Eukaryota</taxon>
        <taxon>Metamonada</taxon>
        <taxon>Carpediemonas-like organisms</taxon>
        <taxon>Kipferlia</taxon>
    </lineage>
</organism>
<comment type="caution">
    <text evidence="1">The sequence shown here is derived from an EMBL/GenBank/DDBJ whole genome shotgun (WGS) entry which is preliminary data.</text>
</comment>
<evidence type="ECO:0000313" key="1">
    <source>
        <dbReference type="EMBL" id="GCA65072.1"/>
    </source>
</evidence>
<reference evidence="1 2" key="1">
    <citation type="journal article" date="2018" name="PLoS ONE">
        <title>The draft genome of Kipferlia bialata reveals reductive genome evolution in fornicate parasites.</title>
        <authorList>
            <person name="Tanifuji G."/>
            <person name="Takabayashi S."/>
            <person name="Kume K."/>
            <person name="Takagi M."/>
            <person name="Nakayama T."/>
            <person name="Kamikawa R."/>
            <person name="Inagaki Y."/>
            <person name="Hashimoto T."/>
        </authorList>
    </citation>
    <scope>NUCLEOTIDE SEQUENCE [LARGE SCALE GENOMIC DNA]</scope>
    <source>
        <strain evidence="1">NY0173</strain>
    </source>
</reference>
<proteinExistence type="predicted"/>
<dbReference type="Proteomes" id="UP000265618">
    <property type="component" value="Unassembled WGS sequence"/>
</dbReference>
<sequence>APLPTKPIHAASRHALSVFHCFPSALHSEWDQAVRAGHVAYLFACRGTLQLLLEPKRPKHALDTLEKCLSLFQHCADTSGIC</sequence>
<keyword evidence="2" id="KW-1185">Reference proteome</keyword>
<protein>
    <submittedName>
        <fullName evidence="1">Uncharacterized protein</fullName>
    </submittedName>
</protein>
<evidence type="ECO:0000313" key="2">
    <source>
        <dbReference type="Proteomes" id="UP000265618"/>
    </source>
</evidence>
<name>A0A391PDM4_9EUKA</name>
<dbReference type="EMBL" id="BDIP01009635">
    <property type="protein sequence ID" value="GCA65072.1"/>
    <property type="molecule type" value="Genomic_DNA"/>
</dbReference>
<feature type="non-terminal residue" evidence="1">
    <location>
        <position position="1"/>
    </location>
</feature>
<gene>
    <name evidence="1" type="ORF">KIPB_016162</name>
</gene>